<accession>A0ABV0PHB2</accession>
<keyword evidence="2" id="KW-1185">Reference proteome</keyword>
<sequence>MYVVFGPTDLMEETFVSFIRSLLQTSQAADCCMALLIFEWFEPKSLTLASWASPKRKGRTNMQCAGVGRWPRAHFKPKKVSGSVDCSQSGGRLLLLSYTEWHLCWPYPHITAEYGGYFC</sequence>
<evidence type="ECO:0000313" key="1">
    <source>
        <dbReference type="EMBL" id="MEQ2182855.1"/>
    </source>
</evidence>
<comment type="caution">
    <text evidence="1">The sequence shown here is derived from an EMBL/GenBank/DDBJ whole genome shotgun (WGS) entry which is preliminary data.</text>
</comment>
<dbReference type="EMBL" id="JAHRIO010073285">
    <property type="protein sequence ID" value="MEQ2182855.1"/>
    <property type="molecule type" value="Genomic_DNA"/>
</dbReference>
<dbReference type="Proteomes" id="UP001476798">
    <property type="component" value="Unassembled WGS sequence"/>
</dbReference>
<reference evidence="1 2" key="1">
    <citation type="submission" date="2021-06" db="EMBL/GenBank/DDBJ databases">
        <authorList>
            <person name="Palmer J.M."/>
        </authorList>
    </citation>
    <scope>NUCLEOTIDE SEQUENCE [LARGE SCALE GENOMIC DNA]</scope>
    <source>
        <strain evidence="1 2">GA_2019</strain>
        <tissue evidence="1">Muscle</tissue>
    </source>
</reference>
<evidence type="ECO:0000313" key="2">
    <source>
        <dbReference type="Proteomes" id="UP001476798"/>
    </source>
</evidence>
<organism evidence="1 2">
    <name type="scientific">Goodea atripinnis</name>
    <dbReference type="NCBI Taxonomy" id="208336"/>
    <lineage>
        <taxon>Eukaryota</taxon>
        <taxon>Metazoa</taxon>
        <taxon>Chordata</taxon>
        <taxon>Craniata</taxon>
        <taxon>Vertebrata</taxon>
        <taxon>Euteleostomi</taxon>
        <taxon>Actinopterygii</taxon>
        <taxon>Neopterygii</taxon>
        <taxon>Teleostei</taxon>
        <taxon>Neoteleostei</taxon>
        <taxon>Acanthomorphata</taxon>
        <taxon>Ovalentaria</taxon>
        <taxon>Atherinomorphae</taxon>
        <taxon>Cyprinodontiformes</taxon>
        <taxon>Goodeidae</taxon>
        <taxon>Goodea</taxon>
    </lineage>
</organism>
<proteinExistence type="predicted"/>
<gene>
    <name evidence="1" type="ORF">GOODEAATRI_026592</name>
</gene>
<name>A0ABV0PHB2_9TELE</name>
<protein>
    <submittedName>
        <fullName evidence="1">Uncharacterized protein</fullName>
    </submittedName>
</protein>